<name>A0A392S8I9_9FABA</name>
<sequence>MALDQPSLPSNPNSVDGESGNGTPPSSAVNGGEDGKPTARLPRWTRQEILVLIQ</sequence>
<comment type="caution">
    <text evidence="2">The sequence shown here is derived from an EMBL/GenBank/DDBJ whole genome shotgun (WGS) entry which is preliminary data.</text>
</comment>
<reference evidence="2 3" key="1">
    <citation type="journal article" date="2018" name="Front. Plant Sci.">
        <title>Red Clover (Trifolium pratense) and Zigzag Clover (T. medium) - A Picture of Genomic Similarities and Differences.</title>
        <authorList>
            <person name="Dluhosova J."/>
            <person name="Istvanek J."/>
            <person name="Nedelnik J."/>
            <person name="Repkova J."/>
        </authorList>
    </citation>
    <scope>NUCLEOTIDE SEQUENCE [LARGE SCALE GENOMIC DNA]</scope>
    <source>
        <strain evidence="3">cv. 10/8</strain>
        <tissue evidence="2">Leaf</tissue>
    </source>
</reference>
<dbReference type="Proteomes" id="UP000265520">
    <property type="component" value="Unassembled WGS sequence"/>
</dbReference>
<keyword evidence="3" id="KW-1185">Reference proteome</keyword>
<dbReference type="AlphaFoldDB" id="A0A392S8I9"/>
<organism evidence="2 3">
    <name type="scientific">Trifolium medium</name>
    <dbReference type="NCBI Taxonomy" id="97028"/>
    <lineage>
        <taxon>Eukaryota</taxon>
        <taxon>Viridiplantae</taxon>
        <taxon>Streptophyta</taxon>
        <taxon>Embryophyta</taxon>
        <taxon>Tracheophyta</taxon>
        <taxon>Spermatophyta</taxon>
        <taxon>Magnoliopsida</taxon>
        <taxon>eudicotyledons</taxon>
        <taxon>Gunneridae</taxon>
        <taxon>Pentapetalae</taxon>
        <taxon>rosids</taxon>
        <taxon>fabids</taxon>
        <taxon>Fabales</taxon>
        <taxon>Fabaceae</taxon>
        <taxon>Papilionoideae</taxon>
        <taxon>50 kb inversion clade</taxon>
        <taxon>NPAAA clade</taxon>
        <taxon>Hologalegina</taxon>
        <taxon>IRL clade</taxon>
        <taxon>Trifolieae</taxon>
        <taxon>Trifolium</taxon>
    </lineage>
</organism>
<accession>A0A392S8I9</accession>
<dbReference type="EMBL" id="LXQA010334397">
    <property type="protein sequence ID" value="MCI44717.1"/>
    <property type="molecule type" value="Genomic_DNA"/>
</dbReference>
<protein>
    <submittedName>
        <fullName evidence="2">Gt-2-related family protein</fullName>
    </submittedName>
</protein>
<evidence type="ECO:0000256" key="1">
    <source>
        <dbReference type="SAM" id="MobiDB-lite"/>
    </source>
</evidence>
<proteinExistence type="predicted"/>
<feature type="compositionally biased region" description="Polar residues" evidence="1">
    <location>
        <begin position="7"/>
        <end position="29"/>
    </location>
</feature>
<evidence type="ECO:0000313" key="3">
    <source>
        <dbReference type="Proteomes" id="UP000265520"/>
    </source>
</evidence>
<feature type="region of interest" description="Disordered" evidence="1">
    <location>
        <begin position="1"/>
        <end position="43"/>
    </location>
</feature>
<feature type="non-terminal residue" evidence="2">
    <location>
        <position position="54"/>
    </location>
</feature>
<evidence type="ECO:0000313" key="2">
    <source>
        <dbReference type="EMBL" id="MCI44717.1"/>
    </source>
</evidence>